<reference evidence="1 2" key="1">
    <citation type="journal article" date="2023" name="Life. Sci Alliance">
        <title>Evolutionary insights into 3D genome organization and epigenetic landscape of Vigna mungo.</title>
        <authorList>
            <person name="Junaid A."/>
            <person name="Singh B."/>
            <person name="Bhatia S."/>
        </authorList>
    </citation>
    <scope>NUCLEOTIDE SEQUENCE [LARGE SCALE GENOMIC DNA]</scope>
    <source>
        <strain evidence="1">Urdbean</strain>
    </source>
</reference>
<dbReference type="Proteomes" id="UP001374535">
    <property type="component" value="Chromosome 9"/>
</dbReference>
<evidence type="ECO:0000313" key="1">
    <source>
        <dbReference type="EMBL" id="WVY96490.1"/>
    </source>
</evidence>
<sequence length="108" mass="12575">MDITQFNYNKIFISSYVVFPRWSLIRRGRRPQCKKLLHVESACQGNACSTERAIGIALKPNIYAINVKHMTAIWYNPEFLIFLKLIQANSTFSRFSIIPLCLVLNHRD</sequence>
<dbReference type="EMBL" id="CP144692">
    <property type="protein sequence ID" value="WVY96490.1"/>
    <property type="molecule type" value="Genomic_DNA"/>
</dbReference>
<gene>
    <name evidence="1" type="ORF">V8G54_028641</name>
</gene>
<evidence type="ECO:0000313" key="2">
    <source>
        <dbReference type="Proteomes" id="UP001374535"/>
    </source>
</evidence>
<keyword evidence="2" id="KW-1185">Reference proteome</keyword>
<dbReference type="AlphaFoldDB" id="A0AAQ3RLV5"/>
<protein>
    <submittedName>
        <fullName evidence="1">Uncharacterized protein</fullName>
    </submittedName>
</protein>
<proteinExistence type="predicted"/>
<accession>A0AAQ3RLV5</accession>
<name>A0AAQ3RLV5_VIGMU</name>
<organism evidence="1 2">
    <name type="scientific">Vigna mungo</name>
    <name type="common">Black gram</name>
    <name type="synonym">Phaseolus mungo</name>
    <dbReference type="NCBI Taxonomy" id="3915"/>
    <lineage>
        <taxon>Eukaryota</taxon>
        <taxon>Viridiplantae</taxon>
        <taxon>Streptophyta</taxon>
        <taxon>Embryophyta</taxon>
        <taxon>Tracheophyta</taxon>
        <taxon>Spermatophyta</taxon>
        <taxon>Magnoliopsida</taxon>
        <taxon>eudicotyledons</taxon>
        <taxon>Gunneridae</taxon>
        <taxon>Pentapetalae</taxon>
        <taxon>rosids</taxon>
        <taxon>fabids</taxon>
        <taxon>Fabales</taxon>
        <taxon>Fabaceae</taxon>
        <taxon>Papilionoideae</taxon>
        <taxon>50 kb inversion clade</taxon>
        <taxon>NPAAA clade</taxon>
        <taxon>indigoferoid/millettioid clade</taxon>
        <taxon>Phaseoleae</taxon>
        <taxon>Vigna</taxon>
    </lineage>
</organism>